<keyword evidence="1 3" id="KW-0853">WD repeat</keyword>
<dbReference type="PANTHER" id="PTHR44090:SF1">
    <property type="entry name" value="SUPERKILLER COMPLEX PROTEIN 8"/>
    <property type="match status" value="1"/>
</dbReference>
<dbReference type="Proteomes" id="UP000734854">
    <property type="component" value="Unassembled WGS sequence"/>
</dbReference>
<evidence type="ECO:0000256" key="3">
    <source>
        <dbReference type="PROSITE-ProRule" id="PRU00221"/>
    </source>
</evidence>
<reference evidence="4 5" key="1">
    <citation type="submission" date="2020-08" db="EMBL/GenBank/DDBJ databases">
        <title>Plant Genome Project.</title>
        <authorList>
            <person name="Zhang R.-G."/>
        </authorList>
    </citation>
    <scope>NUCLEOTIDE SEQUENCE [LARGE SCALE GENOMIC DNA]</scope>
    <source>
        <tissue evidence="4">Rhizome</tissue>
    </source>
</reference>
<feature type="repeat" description="WD" evidence="3">
    <location>
        <begin position="176"/>
        <end position="209"/>
    </location>
</feature>
<feature type="repeat" description="WD" evidence="3">
    <location>
        <begin position="57"/>
        <end position="98"/>
    </location>
</feature>
<keyword evidence="2" id="KW-0677">Repeat</keyword>
<dbReference type="PANTHER" id="PTHR44090">
    <property type="entry name" value="WD REPEAT-CONTAINING PROTEIN 61"/>
    <property type="match status" value="1"/>
</dbReference>
<keyword evidence="5" id="KW-1185">Reference proteome</keyword>
<evidence type="ECO:0000313" key="4">
    <source>
        <dbReference type="EMBL" id="KAG6505208.1"/>
    </source>
</evidence>
<dbReference type="EMBL" id="JACMSC010000010">
    <property type="protein sequence ID" value="KAG6505208.1"/>
    <property type="molecule type" value="Genomic_DNA"/>
</dbReference>
<name>A0A8J5KZL2_ZINOF</name>
<dbReference type="PROSITE" id="PS50294">
    <property type="entry name" value="WD_REPEATS_REGION"/>
    <property type="match status" value="1"/>
</dbReference>
<dbReference type="Gene3D" id="2.130.10.10">
    <property type="entry name" value="YVTN repeat-like/Quinoprotein amine dehydrogenase"/>
    <property type="match status" value="1"/>
</dbReference>
<evidence type="ECO:0000256" key="1">
    <source>
        <dbReference type="ARBA" id="ARBA00022574"/>
    </source>
</evidence>
<accession>A0A8J5KZL2</accession>
<organism evidence="4 5">
    <name type="scientific">Zingiber officinale</name>
    <name type="common">Ginger</name>
    <name type="synonym">Amomum zingiber</name>
    <dbReference type="NCBI Taxonomy" id="94328"/>
    <lineage>
        <taxon>Eukaryota</taxon>
        <taxon>Viridiplantae</taxon>
        <taxon>Streptophyta</taxon>
        <taxon>Embryophyta</taxon>
        <taxon>Tracheophyta</taxon>
        <taxon>Spermatophyta</taxon>
        <taxon>Magnoliopsida</taxon>
        <taxon>Liliopsida</taxon>
        <taxon>Zingiberales</taxon>
        <taxon>Zingiberaceae</taxon>
        <taxon>Zingiber</taxon>
    </lineage>
</organism>
<dbReference type="Pfam" id="PF04398">
    <property type="entry name" value="DUF538"/>
    <property type="match status" value="1"/>
</dbReference>
<dbReference type="GO" id="GO:0016593">
    <property type="term" value="C:Cdc73/Paf1 complex"/>
    <property type="evidence" value="ECO:0007669"/>
    <property type="project" value="TreeGrafter"/>
</dbReference>
<evidence type="ECO:0000256" key="2">
    <source>
        <dbReference type="ARBA" id="ARBA00022737"/>
    </source>
</evidence>
<dbReference type="Gene3D" id="2.30.240.10">
    <property type="entry name" value="At5g01610-like"/>
    <property type="match status" value="1"/>
</dbReference>
<dbReference type="SUPFAM" id="SSF141562">
    <property type="entry name" value="At5g01610-like"/>
    <property type="match status" value="1"/>
</dbReference>
<dbReference type="InterPro" id="IPR007493">
    <property type="entry name" value="DUF538"/>
</dbReference>
<proteinExistence type="predicted"/>
<comment type="caution">
    <text evidence="4">The sequence shown here is derived from an EMBL/GenBank/DDBJ whole genome shotgun (WGS) entry which is preliminary data.</text>
</comment>
<dbReference type="Pfam" id="PF00400">
    <property type="entry name" value="WD40"/>
    <property type="match status" value="3"/>
</dbReference>
<gene>
    <name evidence="4" type="ORF">ZIOFF_037562</name>
</gene>
<protein>
    <recommendedName>
        <fullName evidence="6">Transducin/WD40 repeat-like superfamily protein</fullName>
    </recommendedName>
</protein>
<sequence length="463" mass="50902">MKLAGLKSVENAHEESIWATAWIPATNERPALLLTGPLDETLRLWRPDELVRVGTPLRGHSLGVVAVAAHPSGAVAASSSMDSFIRVFEVDSNASIATLESPPSEIWSMQFDPKRCVVGYPTWELVATLAVPRPKVPVLIRPAVANVSFPLPGVLMVKNLACGYMDGTIAVSLLFLEGHNMPVRSMAFSPVDPRVLFTACDDTNIHMYDAEGKNLAGAMSGHTSWVLRPSSTTNSILVHFQHQFEALSMDASPDDVAIATGSSDRTVKLWDYQHAVCGSDYGKPFRCCMGCVIPAARWNRSEGVQIENEPSQRKAKMSLVSENLHSKAEVYYDHEICEVKSRSLLRELGLPGGLLPLKDITECGFVEATGLVWIKQEREIHHYFDKVGRKVRYGREITAQVEKCRIKKLTGVKTKEMMVWISISEASASGDPPTGKITFKTPAGLVRAFPASAFEVEEQMPDR</sequence>
<dbReference type="InterPro" id="IPR051510">
    <property type="entry name" value="SKI8"/>
</dbReference>
<dbReference type="SMART" id="SM00320">
    <property type="entry name" value="WD40"/>
    <property type="match status" value="4"/>
</dbReference>
<dbReference type="InterPro" id="IPR036322">
    <property type="entry name" value="WD40_repeat_dom_sf"/>
</dbReference>
<dbReference type="PROSITE" id="PS50082">
    <property type="entry name" value="WD_REPEATS_2"/>
    <property type="match status" value="3"/>
</dbReference>
<dbReference type="InterPro" id="IPR036758">
    <property type="entry name" value="At5g01610-like"/>
</dbReference>
<dbReference type="SUPFAM" id="SSF50978">
    <property type="entry name" value="WD40 repeat-like"/>
    <property type="match status" value="1"/>
</dbReference>
<dbReference type="InterPro" id="IPR001680">
    <property type="entry name" value="WD40_rpt"/>
</dbReference>
<dbReference type="AlphaFoldDB" id="A0A8J5KZL2"/>
<evidence type="ECO:0008006" key="6">
    <source>
        <dbReference type="Google" id="ProtNLM"/>
    </source>
</evidence>
<dbReference type="InterPro" id="IPR015943">
    <property type="entry name" value="WD40/YVTN_repeat-like_dom_sf"/>
</dbReference>
<evidence type="ECO:0000313" key="5">
    <source>
        <dbReference type="Proteomes" id="UP000734854"/>
    </source>
</evidence>
<feature type="repeat" description="WD" evidence="3">
    <location>
        <begin position="239"/>
        <end position="271"/>
    </location>
</feature>